<protein>
    <recommendedName>
        <fullName evidence="3">Peptidase S1 and S6 chymotrypsin/Hap</fullName>
    </recommendedName>
</protein>
<evidence type="ECO:0008006" key="3">
    <source>
        <dbReference type="Google" id="ProtNLM"/>
    </source>
</evidence>
<evidence type="ECO:0000313" key="2">
    <source>
        <dbReference type="Proteomes" id="UP000584867"/>
    </source>
</evidence>
<reference evidence="1 2" key="1">
    <citation type="submission" date="2020-08" db="EMBL/GenBank/DDBJ databases">
        <title>Genomic Encyclopedia of Type Strains, Phase IV (KMG-V): Genome sequencing to study the core and pangenomes of soil and plant-associated prokaryotes.</title>
        <authorList>
            <person name="Whitman W."/>
        </authorList>
    </citation>
    <scope>NUCLEOTIDE SEQUENCE [LARGE SCALE GENOMIC DNA]</scope>
    <source>
        <strain evidence="1 2">X5P3</strain>
    </source>
</reference>
<gene>
    <name evidence="1" type="ORF">HDF15_002046</name>
</gene>
<dbReference type="InterPro" id="IPR009003">
    <property type="entry name" value="Peptidase_S1_PA"/>
</dbReference>
<dbReference type="RefSeq" id="WP_184255070.1">
    <property type="nucleotide sequence ID" value="NZ_JACHIO010000007.1"/>
</dbReference>
<evidence type="ECO:0000313" key="1">
    <source>
        <dbReference type="EMBL" id="MBB5063701.1"/>
    </source>
</evidence>
<dbReference type="EMBL" id="JACHIO010000007">
    <property type="protein sequence ID" value="MBB5063701.1"/>
    <property type="molecule type" value="Genomic_DNA"/>
</dbReference>
<organism evidence="1 2">
    <name type="scientific">Granulicella mallensis</name>
    <dbReference type="NCBI Taxonomy" id="940614"/>
    <lineage>
        <taxon>Bacteria</taxon>
        <taxon>Pseudomonadati</taxon>
        <taxon>Acidobacteriota</taxon>
        <taxon>Terriglobia</taxon>
        <taxon>Terriglobales</taxon>
        <taxon>Acidobacteriaceae</taxon>
        <taxon>Granulicella</taxon>
    </lineage>
</organism>
<dbReference type="AlphaFoldDB" id="A0A7W7ZR08"/>
<dbReference type="SUPFAM" id="SSF50494">
    <property type="entry name" value="Trypsin-like serine proteases"/>
    <property type="match status" value="1"/>
</dbReference>
<name>A0A7W7ZR08_9BACT</name>
<proteinExistence type="predicted"/>
<accession>A0A7W7ZR08</accession>
<dbReference type="Proteomes" id="UP000584867">
    <property type="component" value="Unassembled WGS sequence"/>
</dbReference>
<sequence length="266" mass="29554">MVRTVAFVNIRLADGRLVPKGTAFFTGHLDRKTAKFRLYVVTAKHVLDMIRDRTSVDTVVLTFNGKEGKEEREFPLNVWHYHSGRDGEVVDVAIARFEYQMPDASRPYLTNPHEMRCWMPENIFTVSVSSRAHILPGHEVGLTGLFVHHQGSEKNIPIIRVGSIAALPDEPIRTRMGLMTAFLVEVRSLGGLSGSPVFSTGSDGRIRLIGLVHGHFDQRTSDIDGVSEDAGSPFQEERINAGIAIVVPADRIREALKPLVEEDFAT</sequence>
<comment type="caution">
    <text evidence="1">The sequence shown here is derived from an EMBL/GenBank/DDBJ whole genome shotgun (WGS) entry which is preliminary data.</text>
</comment>